<dbReference type="PANTHER" id="PTHR44169:SF6">
    <property type="entry name" value="NADPH-DEPENDENT 1-ACYLDIHYDROXYACETONE PHOSPHATE REDUCTASE"/>
    <property type="match status" value="1"/>
</dbReference>
<dbReference type="SUPFAM" id="SSF51735">
    <property type="entry name" value="NAD(P)-binding Rossmann-fold domains"/>
    <property type="match status" value="1"/>
</dbReference>
<name>A0ABT1V967_9ACTN</name>
<dbReference type="PANTHER" id="PTHR44169">
    <property type="entry name" value="NADPH-DEPENDENT 1-ACYLDIHYDROXYACETONE PHOSPHATE REDUCTASE"/>
    <property type="match status" value="1"/>
</dbReference>
<sequence length="276" mass="29161">MPAKTALVTGASSGIGEATAVKLHELGYTVYGAARRTDRLQELADRGIRPLAMDVTDDDSMRAGIEQITAETGRIDVLVNNAGYGSYGALEDVPLDEARYQFEVNVFGAIRLTQLVLPCMRAQRSGTVVNVTSMGGKIYTPLGGWYHGTKFALEALSDCLRLEAKAFGVGVVVIEPGGIATEWGGIAADKLEKSSANGAYAPQAAAVAASLRSEANTKRNSPPSVIADAIGKAVTARRSKTRHATGFGARPLIALRRIMPDRAFDAVISRAVGMPR</sequence>
<dbReference type="NCBIfam" id="NF004826">
    <property type="entry name" value="PRK06182.1"/>
    <property type="match status" value="1"/>
</dbReference>
<evidence type="ECO:0000256" key="1">
    <source>
        <dbReference type="ARBA" id="ARBA00006484"/>
    </source>
</evidence>
<comment type="similarity">
    <text evidence="1 3">Belongs to the short-chain dehydrogenases/reductases (SDR) family.</text>
</comment>
<dbReference type="Pfam" id="PF00106">
    <property type="entry name" value="adh_short"/>
    <property type="match status" value="1"/>
</dbReference>
<dbReference type="InterPro" id="IPR036291">
    <property type="entry name" value="NAD(P)-bd_dom_sf"/>
</dbReference>
<evidence type="ECO:0000256" key="2">
    <source>
        <dbReference type="ARBA" id="ARBA00023002"/>
    </source>
</evidence>
<evidence type="ECO:0000313" key="4">
    <source>
        <dbReference type="EMBL" id="MCQ8193946.1"/>
    </source>
</evidence>
<dbReference type="RefSeq" id="WP_256654742.1">
    <property type="nucleotide sequence ID" value="NZ_JANIAA010000040.1"/>
</dbReference>
<dbReference type="CDD" id="cd05374">
    <property type="entry name" value="17beta-HSD-like_SDR_c"/>
    <property type="match status" value="1"/>
</dbReference>
<organism evidence="4 5">
    <name type="scientific">Streptomyces rugosispiralis</name>
    <dbReference type="NCBI Taxonomy" id="2967341"/>
    <lineage>
        <taxon>Bacteria</taxon>
        <taxon>Bacillati</taxon>
        <taxon>Actinomycetota</taxon>
        <taxon>Actinomycetes</taxon>
        <taxon>Kitasatosporales</taxon>
        <taxon>Streptomycetaceae</taxon>
        <taxon>Streptomyces</taxon>
    </lineage>
</organism>
<keyword evidence="2" id="KW-0560">Oxidoreductase</keyword>
<keyword evidence="5" id="KW-1185">Reference proteome</keyword>
<accession>A0ABT1V967</accession>
<gene>
    <name evidence="4" type="ORF">NP777_38045</name>
</gene>
<dbReference type="EMBL" id="JANIAA010000040">
    <property type="protein sequence ID" value="MCQ8193946.1"/>
    <property type="molecule type" value="Genomic_DNA"/>
</dbReference>
<evidence type="ECO:0000256" key="3">
    <source>
        <dbReference type="RuleBase" id="RU000363"/>
    </source>
</evidence>
<reference evidence="4 5" key="1">
    <citation type="submission" date="2022-07" db="EMBL/GenBank/DDBJ databases">
        <authorList>
            <person name="Phongsopitanun W."/>
            <person name="Tanasupawat S."/>
        </authorList>
    </citation>
    <scope>NUCLEOTIDE SEQUENCE [LARGE SCALE GENOMIC DNA]</scope>
    <source>
        <strain evidence="4 5">RCU-064</strain>
    </source>
</reference>
<dbReference type="PRINTS" id="PR00080">
    <property type="entry name" value="SDRFAMILY"/>
</dbReference>
<proteinExistence type="inferred from homology"/>
<evidence type="ECO:0000313" key="5">
    <source>
        <dbReference type="Proteomes" id="UP001204746"/>
    </source>
</evidence>
<comment type="caution">
    <text evidence="4">The sequence shown here is derived from an EMBL/GenBank/DDBJ whole genome shotgun (WGS) entry which is preliminary data.</text>
</comment>
<dbReference type="Gene3D" id="3.40.50.720">
    <property type="entry name" value="NAD(P)-binding Rossmann-like Domain"/>
    <property type="match status" value="1"/>
</dbReference>
<dbReference type="InterPro" id="IPR002347">
    <property type="entry name" value="SDR_fam"/>
</dbReference>
<dbReference type="Proteomes" id="UP001204746">
    <property type="component" value="Unassembled WGS sequence"/>
</dbReference>
<protein>
    <submittedName>
        <fullName evidence="4">Oxidoreductase</fullName>
    </submittedName>
</protein>
<dbReference type="PRINTS" id="PR00081">
    <property type="entry name" value="GDHRDH"/>
</dbReference>